<sequence>MANSLNHQKTIGIVGSNPDAHEFILEANRLGFITYQLCQTEEEIASSFGADKEFYGAFDDERIQEDFLMHCDLLVYFDYSLNSRQIEEARKAVVIPQGDDLLSISRDRALQKAFKESLSVNIAPYETVLTSEDIKEGLRSIGYPAVLRTNYLTSSNKDQSFFIYDEEDIEEASKLLKYGTCVLESWIVTDEELSISLVKTASGAIETYPVVKKSYRNDRLSNVQTTAAIDQDLLEEIERVSRILAEGIQFIGAITIDFVVSPAQALYVGNIYPFPNELSRYSQKNRINVNCRSAFTCDYFTTSFL</sequence>
<evidence type="ECO:0000256" key="2">
    <source>
        <dbReference type="ARBA" id="ARBA00022755"/>
    </source>
</evidence>
<evidence type="ECO:0000256" key="4">
    <source>
        <dbReference type="PROSITE-ProRule" id="PRU00409"/>
    </source>
</evidence>
<dbReference type="InterPro" id="IPR003135">
    <property type="entry name" value="ATP-grasp_carboxylate-amine"/>
</dbReference>
<dbReference type="InterPro" id="IPR011761">
    <property type="entry name" value="ATP-grasp"/>
</dbReference>
<dbReference type="Gene3D" id="3.30.470.20">
    <property type="entry name" value="ATP-grasp fold, B domain"/>
    <property type="match status" value="1"/>
</dbReference>
<evidence type="ECO:0000256" key="3">
    <source>
        <dbReference type="ARBA" id="ARBA00022840"/>
    </source>
</evidence>
<keyword evidence="3 4" id="KW-0067">ATP-binding</keyword>
<evidence type="ECO:0000256" key="1">
    <source>
        <dbReference type="ARBA" id="ARBA00022741"/>
    </source>
</evidence>
<dbReference type="STRING" id="1121025.SAMN02745249_00600"/>
<name>A0A1M4U6I3_9LACT</name>
<dbReference type="PROSITE" id="PS50975">
    <property type="entry name" value="ATP_GRASP"/>
    <property type="match status" value="1"/>
</dbReference>
<dbReference type="Pfam" id="PF02222">
    <property type="entry name" value="ATP-grasp"/>
    <property type="match status" value="1"/>
</dbReference>
<gene>
    <name evidence="6" type="ORF">SAMN02745249_00600</name>
</gene>
<dbReference type="InterPro" id="IPR013815">
    <property type="entry name" value="ATP_grasp_subdomain_1"/>
</dbReference>
<feature type="domain" description="ATP-grasp" evidence="5">
    <location>
        <begin position="112"/>
        <end position="300"/>
    </location>
</feature>
<accession>A0A1M4U6I3</accession>
<evidence type="ECO:0000313" key="6">
    <source>
        <dbReference type="EMBL" id="SHE52187.1"/>
    </source>
</evidence>
<dbReference type="GO" id="GO:0006164">
    <property type="term" value="P:purine nucleotide biosynthetic process"/>
    <property type="evidence" value="ECO:0007669"/>
    <property type="project" value="UniProtKB-KW"/>
</dbReference>
<dbReference type="OrthoDB" id="9804625at2"/>
<dbReference type="RefSeq" id="WP_073296162.1">
    <property type="nucleotide sequence ID" value="NZ_FQUF01000007.1"/>
</dbReference>
<dbReference type="Gene3D" id="3.30.1490.20">
    <property type="entry name" value="ATP-grasp fold, A domain"/>
    <property type="match status" value="1"/>
</dbReference>
<dbReference type="GO" id="GO:0046872">
    <property type="term" value="F:metal ion binding"/>
    <property type="evidence" value="ECO:0007669"/>
    <property type="project" value="InterPro"/>
</dbReference>
<reference evidence="6 7" key="1">
    <citation type="submission" date="2016-11" db="EMBL/GenBank/DDBJ databases">
        <authorList>
            <person name="Jaros S."/>
            <person name="Januszkiewicz K."/>
            <person name="Wedrychowicz H."/>
        </authorList>
    </citation>
    <scope>NUCLEOTIDE SEQUENCE [LARGE SCALE GENOMIC DNA]</scope>
    <source>
        <strain evidence="6 7">DSM 15692</strain>
    </source>
</reference>
<keyword evidence="2" id="KW-0658">Purine biosynthesis</keyword>
<dbReference type="PANTHER" id="PTHR11609:SF5">
    <property type="entry name" value="PHOSPHORIBOSYLAMINOIMIDAZOLE CARBOXYLASE"/>
    <property type="match status" value="1"/>
</dbReference>
<proteinExistence type="predicted"/>
<protein>
    <submittedName>
        <fullName evidence="6">5-(Carboxyamino)imidazole ribonucleotide synthase</fullName>
    </submittedName>
</protein>
<dbReference type="GO" id="GO:0005829">
    <property type="term" value="C:cytosol"/>
    <property type="evidence" value="ECO:0007669"/>
    <property type="project" value="TreeGrafter"/>
</dbReference>
<keyword evidence="1 4" id="KW-0547">Nucleotide-binding</keyword>
<dbReference type="GO" id="GO:0005524">
    <property type="term" value="F:ATP binding"/>
    <property type="evidence" value="ECO:0007669"/>
    <property type="project" value="UniProtKB-UniRule"/>
</dbReference>
<dbReference type="PANTHER" id="PTHR11609">
    <property type="entry name" value="PURINE BIOSYNTHESIS PROTEIN 6/7, PUR6/7"/>
    <property type="match status" value="1"/>
</dbReference>
<organism evidence="6 7">
    <name type="scientific">Atopostipes suicloacalis DSM 15692</name>
    <dbReference type="NCBI Taxonomy" id="1121025"/>
    <lineage>
        <taxon>Bacteria</taxon>
        <taxon>Bacillati</taxon>
        <taxon>Bacillota</taxon>
        <taxon>Bacilli</taxon>
        <taxon>Lactobacillales</taxon>
        <taxon>Carnobacteriaceae</taxon>
        <taxon>Atopostipes</taxon>
    </lineage>
</organism>
<evidence type="ECO:0000313" key="7">
    <source>
        <dbReference type="Proteomes" id="UP000184128"/>
    </source>
</evidence>
<dbReference type="AlphaFoldDB" id="A0A1M4U6I3"/>
<dbReference type="Proteomes" id="UP000184128">
    <property type="component" value="Unassembled WGS sequence"/>
</dbReference>
<dbReference type="SUPFAM" id="SSF56059">
    <property type="entry name" value="Glutathione synthetase ATP-binding domain-like"/>
    <property type="match status" value="1"/>
</dbReference>
<dbReference type="EMBL" id="FQUF01000007">
    <property type="protein sequence ID" value="SHE52187.1"/>
    <property type="molecule type" value="Genomic_DNA"/>
</dbReference>
<dbReference type="Gene3D" id="3.40.50.20">
    <property type="match status" value="1"/>
</dbReference>
<keyword evidence="7" id="KW-1185">Reference proteome</keyword>
<evidence type="ECO:0000259" key="5">
    <source>
        <dbReference type="PROSITE" id="PS50975"/>
    </source>
</evidence>